<evidence type="ECO:0000259" key="2">
    <source>
        <dbReference type="Pfam" id="PF05099"/>
    </source>
</evidence>
<evidence type="ECO:0000313" key="4">
    <source>
        <dbReference type="Proteomes" id="UP000257067"/>
    </source>
</evidence>
<dbReference type="InterPro" id="IPR029024">
    <property type="entry name" value="TerB-like"/>
</dbReference>
<feature type="domain" description="Co-chaperone DjlA N-terminal" evidence="2">
    <location>
        <begin position="71"/>
        <end position="183"/>
    </location>
</feature>
<evidence type="ECO:0000256" key="1">
    <source>
        <dbReference type="SAM" id="Phobius"/>
    </source>
</evidence>
<reference evidence="3 4" key="1">
    <citation type="submission" date="2018-04" db="EMBL/GenBank/DDBJ databases">
        <title>Novel Campyloabacter and Helicobacter Species and Strains.</title>
        <authorList>
            <person name="Mannion A.J."/>
            <person name="Shen Z."/>
            <person name="Fox J.G."/>
        </authorList>
    </citation>
    <scope>NUCLEOTIDE SEQUENCE [LARGE SCALE GENOMIC DNA]</scope>
    <source>
        <strain evidence="3 4">ATCC 700242</strain>
    </source>
</reference>
<keyword evidence="1" id="KW-0812">Transmembrane</keyword>
<accession>A0A3D8IXC5</accession>
<keyword evidence="1" id="KW-1133">Transmembrane helix</keyword>
<dbReference type="InterPro" id="IPR007791">
    <property type="entry name" value="DjlA_N"/>
</dbReference>
<protein>
    <submittedName>
        <fullName evidence="3">Molecular chaperone DnaJ</fullName>
    </submittedName>
</protein>
<feature type="transmembrane region" description="Helical" evidence="1">
    <location>
        <begin position="6"/>
        <end position="27"/>
    </location>
</feature>
<name>A0A3D8IXC5_9HELI</name>
<dbReference type="Pfam" id="PF05099">
    <property type="entry name" value="TerB"/>
    <property type="match status" value="1"/>
</dbReference>
<comment type="caution">
    <text evidence="3">The sequence shown here is derived from an EMBL/GenBank/DDBJ whole genome shotgun (WGS) entry which is preliminary data.</text>
</comment>
<keyword evidence="4" id="KW-1185">Reference proteome</keyword>
<evidence type="ECO:0000313" key="3">
    <source>
        <dbReference type="EMBL" id="RDU69616.1"/>
    </source>
</evidence>
<gene>
    <name evidence="3" type="ORF">CQA62_02925</name>
</gene>
<dbReference type="RefSeq" id="WP_104724380.1">
    <property type="nucleotide sequence ID" value="NZ_FZNE01000003.1"/>
</dbReference>
<dbReference type="AlphaFoldDB" id="A0A3D8IXC5"/>
<dbReference type="EMBL" id="NXLU01000002">
    <property type="protein sequence ID" value="RDU69616.1"/>
    <property type="molecule type" value="Genomic_DNA"/>
</dbReference>
<sequence length="255" mass="29289">MDILTLLVIIVAGVVMYFLWNTLKEYLSIEENVKRFKDREFLKDQIVIEEEPSFEEKILASEYGVLAGILGYVGNADGEICDLEKQMAFSLLDDMANEMNGLGDKEEVLNALKEIFLSSNNDIQALCEKFLDLSKGEYKKKLKVVEFCFALGYADGNLNDTTKDAILDVGAFLQIDNSDFNKIYDDFEKNYYVEVSQQEAKEIFGEYTNLQMRYEELIAKSKQNILEDKTHNKPITKESLVQLQKIQKAYEILKS</sequence>
<organism evidence="3 4">
    <name type="scientific">Helicobacter cholecystus</name>
    <dbReference type="NCBI Taxonomy" id="45498"/>
    <lineage>
        <taxon>Bacteria</taxon>
        <taxon>Pseudomonadati</taxon>
        <taxon>Campylobacterota</taxon>
        <taxon>Epsilonproteobacteria</taxon>
        <taxon>Campylobacterales</taxon>
        <taxon>Helicobacteraceae</taxon>
        <taxon>Helicobacter</taxon>
    </lineage>
</organism>
<dbReference type="Gene3D" id="1.10.3680.10">
    <property type="entry name" value="TerB-like"/>
    <property type="match status" value="1"/>
</dbReference>
<keyword evidence="1" id="KW-0472">Membrane</keyword>
<dbReference type="OrthoDB" id="9779889at2"/>
<dbReference type="Proteomes" id="UP000257067">
    <property type="component" value="Unassembled WGS sequence"/>
</dbReference>
<dbReference type="SUPFAM" id="SSF158682">
    <property type="entry name" value="TerB-like"/>
    <property type="match status" value="1"/>
</dbReference>
<proteinExistence type="predicted"/>